<keyword evidence="3" id="KW-1185">Reference proteome</keyword>
<dbReference type="InterPro" id="IPR041261">
    <property type="entry name" value="R2K_2"/>
</dbReference>
<dbReference type="Proteomes" id="UP001589536">
    <property type="component" value="Unassembled WGS sequence"/>
</dbReference>
<comment type="caution">
    <text evidence="2">The sequence shown here is derived from an EMBL/GenBank/DDBJ whole genome shotgun (WGS) entry which is preliminary data.</text>
</comment>
<organism evidence="2 3">
    <name type="scientific">Arthrobacter methylotrophus</name>
    <dbReference type="NCBI Taxonomy" id="121291"/>
    <lineage>
        <taxon>Bacteria</taxon>
        <taxon>Bacillati</taxon>
        <taxon>Actinomycetota</taxon>
        <taxon>Actinomycetes</taxon>
        <taxon>Micrococcales</taxon>
        <taxon>Micrococcaceae</taxon>
        <taxon>Arthrobacter</taxon>
    </lineage>
</organism>
<dbReference type="RefSeq" id="WP_345044038.1">
    <property type="nucleotide sequence ID" value="NZ_BAABED010000001.1"/>
</dbReference>
<evidence type="ECO:0000313" key="3">
    <source>
        <dbReference type="Proteomes" id="UP001589536"/>
    </source>
</evidence>
<dbReference type="EMBL" id="JBHMBH010000019">
    <property type="protein sequence ID" value="MFB9714238.1"/>
    <property type="molecule type" value="Genomic_DNA"/>
</dbReference>
<proteinExistence type="predicted"/>
<feature type="domain" description="ATP-grasp" evidence="1">
    <location>
        <begin position="205"/>
        <end position="334"/>
    </location>
</feature>
<dbReference type="Pfam" id="PF18299">
    <property type="entry name" value="R2K_2"/>
    <property type="match status" value="1"/>
</dbReference>
<sequence length="345" mass="37625">MPWLVSIVNRPIAAPRPVSPAARARFDQLVALWTRHVPATDGDGAGDYEDFVEQVVHLEAALDTFGADNIWLVISTDPGTAVNAGNGETRPAADLQLLPRYGTQPSRRHQDVDMEQARHAADYYRYEAFLARAGRRFAVCGFGLEGQGAELGDVLAGWAAEGRRRAFLKSVQIKQFAFPVDLPEGFDPADGSRLVYDALNYGAMYLEGARESIIAQEFVTMEYEYRVFVVSNTVATAAGCIEEFTPLDNNGYLFDNQLRRHRQAKSPVEAEPAIAGILTDFARNAVDALALEVPALTDYVIDVALGPGGKPLIVELNSLLNAGLYASQPIRVTEAMAAREGVLVR</sequence>
<reference evidence="2 3" key="1">
    <citation type="submission" date="2024-09" db="EMBL/GenBank/DDBJ databases">
        <authorList>
            <person name="Sun Q."/>
            <person name="Mori K."/>
        </authorList>
    </citation>
    <scope>NUCLEOTIDE SEQUENCE [LARGE SCALE GENOMIC DNA]</scope>
    <source>
        <strain evidence="2 3">JCM 13519</strain>
    </source>
</reference>
<gene>
    <name evidence="2" type="ORF">ACFFPI_08905</name>
</gene>
<accession>A0ABV5UP07</accession>
<dbReference type="SUPFAM" id="SSF56059">
    <property type="entry name" value="Glutathione synthetase ATP-binding domain-like"/>
    <property type="match status" value="1"/>
</dbReference>
<evidence type="ECO:0000313" key="2">
    <source>
        <dbReference type="EMBL" id="MFB9714238.1"/>
    </source>
</evidence>
<name>A0ABV5UP07_9MICC</name>
<evidence type="ECO:0000259" key="1">
    <source>
        <dbReference type="Pfam" id="PF18299"/>
    </source>
</evidence>
<protein>
    <submittedName>
        <fullName evidence="2">DUF4343 domain-containing protein</fullName>
    </submittedName>
</protein>